<evidence type="ECO:0000256" key="1">
    <source>
        <dbReference type="SAM" id="Phobius"/>
    </source>
</evidence>
<dbReference type="AlphaFoldDB" id="A0AAV4IVN5"/>
<keyword evidence="1" id="KW-0812">Transmembrane</keyword>
<name>A0AAV4IVN5_9GAST</name>
<gene>
    <name evidence="2" type="ORF">ElyMa_001388100</name>
</gene>
<proteinExistence type="predicted"/>
<accession>A0AAV4IVN5</accession>
<evidence type="ECO:0008006" key="4">
    <source>
        <dbReference type="Google" id="ProtNLM"/>
    </source>
</evidence>
<dbReference type="EMBL" id="BMAT01002748">
    <property type="protein sequence ID" value="GFS13076.1"/>
    <property type="molecule type" value="Genomic_DNA"/>
</dbReference>
<evidence type="ECO:0000313" key="2">
    <source>
        <dbReference type="EMBL" id="GFS13076.1"/>
    </source>
</evidence>
<evidence type="ECO:0000313" key="3">
    <source>
        <dbReference type="Proteomes" id="UP000762676"/>
    </source>
</evidence>
<comment type="caution">
    <text evidence="2">The sequence shown here is derived from an EMBL/GenBank/DDBJ whole genome shotgun (WGS) entry which is preliminary data.</text>
</comment>
<sequence length="108" mass="11504">MPDTMRICCCVIPIFHDLLTYLLPASNSSELDARANSVMRPVSDFQLPLSCASDCRFLVVVVVVVVVVVAVVVEILLLLSIVIVIIVVIVVVAAAALVVVHNHLVAAS</sequence>
<protein>
    <recommendedName>
        <fullName evidence="4">ABC transmembrane type-1 domain-containing protein</fullName>
    </recommendedName>
</protein>
<keyword evidence="3" id="KW-1185">Reference proteome</keyword>
<reference evidence="2 3" key="1">
    <citation type="journal article" date="2021" name="Elife">
        <title>Chloroplast acquisition without the gene transfer in kleptoplastic sea slugs, Plakobranchus ocellatus.</title>
        <authorList>
            <person name="Maeda T."/>
            <person name="Takahashi S."/>
            <person name="Yoshida T."/>
            <person name="Shimamura S."/>
            <person name="Takaki Y."/>
            <person name="Nagai Y."/>
            <person name="Toyoda A."/>
            <person name="Suzuki Y."/>
            <person name="Arimoto A."/>
            <person name="Ishii H."/>
            <person name="Satoh N."/>
            <person name="Nishiyama T."/>
            <person name="Hasebe M."/>
            <person name="Maruyama T."/>
            <person name="Minagawa J."/>
            <person name="Obokata J."/>
            <person name="Shigenobu S."/>
        </authorList>
    </citation>
    <scope>NUCLEOTIDE SEQUENCE [LARGE SCALE GENOMIC DNA]</scope>
</reference>
<keyword evidence="1" id="KW-0472">Membrane</keyword>
<organism evidence="2 3">
    <name type="scientific">Elysia marginata</name>
    <dbReference type="NCBI Taxonomy" id="1093978"/>
    <lineage>
        <taxon>Eukaryota</taxon>
        <taxon>Metazoa</taxon>
        <taxon>Spiralia</taxon>
        <taxon>Lophotrochozoa</taxon>
        <taxon>Mollusca</taxon>
        <taxon>Gastropoda</taxon>
        <taxon>Heterobranchia</taxon>
        <taxon>Euthyneura</taxon>
        <taxon>Panpulmonata</taxon>
        <taxon>Sacoglossa</taxon>
        <taxon>Placobranchoidea</taxon>
        <taxon>Plakobranchidae</taxon>
        <taxon>Elysia</taxon>
    </lineage>
</organism>
<feature type="transmembrane region" description="Helical" evidence="1">
    <location>
        <begin position="79"/>
        <end position="100"/>
    </location>
</feature>
<keyword evidence="1" id="KW-1133">Transmembrane helix</keyword>
<feature type="transmembrane region" description="Helical" evidence="1">
    <location>
        <begin position="55"/>
        <end position="73"/>
    </location>
</feature>
<dbReference type="Proteomes" id="UP000762676">
    <property type="component" value="Unassembled WGS sequence"/>
</dbReference>